<accession>A0A1D1W492</accession>
<evidence type="ECO:0000256" key="6">
    <source>
        <dbReference type="ARBA" id="ARBA00022723"/>
    </source>
</evidence>
<evidence type="ECO:0000256" key="2">
    <source>
        <dbReference type="ARBA" id="ARBA00008685"/>
    </source>
</evidence>
<dbReference type="InterPro" id="IPR015683">
    <property type="entry name" value="Ionotropic_Glu_rcpt"/>
</dbReference>
<evidence type="ECO:0000256" key="12">
    <source>
        <dbReference type="ARBA" id="ARBA00023170"/>
    </source>
</evidence>
<dbReference type="OrthoDB" id="5984008at2759"/>
<comment type="caution">
    <text evidence="23">The sequence shown here is derived from an EMBL/GenBank/DDBJ whole genome shotgun (WGS) entry which is preliminary data.</text>
</comment>
<keyword evidence="20" id="KW-1015">Disulfide bond</keyword>
<dbReference type="GO" id="GO:0038023">
    <property type="term" value="F:signaling receptor activity"/>
    <property type="evidence" value="ECO:0007669"/>
    <property type="project" value="InterPro"/>
</dbReference>
<name>A0A1D1W492_RAMVA</name>
<feature type="binding site" evidence="18">
    <location>
        <position position="772"/>
    </location>
    <ligand>
        <name>L-glutamate</name>
        <dbReference type="ChEBI" id="CHEBI:29985"/>
    </ligand>
</feature>
<comment type="similarity">
    <text evidence="2">Belongs to the glutamate-gated ion channel (TC 1.A.10.1) family.</text>
</comment>
<dbReference type="PANTHER" id="PTHR18966">
    <property type="entry name" value="IONOTROPIC GLUTAMATE RECEPTOR"/>
    <property type="match status" value="1"/>
</dbReference>
<dbReference type="GO" id="GO:0046872">
    <property type="term" value="F:metal ion binding"/>
    <property type="evidence" value="ECO:0007669"/>
    <property type="project" value="UniProtKB-KW"/>
</dbReference>
<feature type="disulfide bond" evidence="20">
    <location>
        <begin position="786"/>
        <end position="843"/>
    </location>
</feature>
<keyword evidence="9" id="KW-0770">Synapse</keyword>
<dbReference type="EMBL" id="BDGG01000015">
    <property type="protein sequence ID" value="GAV07593.1"/>
    <property type="molecule type" value="Genomic_DNA"/>
</dbReference>
<dbReference type="Gene3D" id="3.40.50.2300">
    <property type="match status" value="2"/>
</dbReference>
<evidence type="ECO:0000259" key="22">
    <source>
        <dbReference type="SMART" id="SM00079"/>
    </source>
</evidence>
<dbReference type="FunFam" id="3.40.190.10:FF:000009">
    <property type="entry name" value="Putative glutamate receptor ionotropic NMDA 2B"/>
    <property type="match status" value="1"/>
</dbReference>
<protein>
    <recommendedName>
        <fullName evidence="22">Ionotropic glutamate receptor C-terminal domain-containing protein</fullName>
    </recommendedName>
</protein>
<evidence type="ECO:0000256" key="15">
    <source>
        <dbReference type="ARBA" id="ARBA00023286"/>
    </source>
</evidence>
<evidence type="ECO:0000256" key="13">
    <source>
        <dbReference type="ARBA" id="ARBA00023180"/>
    </source>
</evidence>
<evidence type="ECO:0000256" key="19">
    <source>
        <dbReference type="PIRSR" id="PIRSR601508-2"/>
    </source>
</evidence>
<evidence type="ECO:0000256" key="10">
    <source>
        <dbReference type="ARBA" id="ARBA00023065"/>
    </source>
</evidence>
<dbReference type="SMART" id="SM00079">
    <property type="entry name" value="PBPe"/>
    <property type="match status" value="1"/>
</dbReference>
<dbReference type="Pfam" id="PF10613">
    <property type="entry name" value="Lig_chan-Glu_bd"/>
    <property type="match status" value="1"/>
</dbReference>
<evidence type="ECO:0000256" key="7">
    <source>
        <dbReference type="ARBA" id="ARBA00022833"/>
    </source>
</evidence>
<feature type="binding site" evidence="18">
    <location>
        <position position="557"/>
    </location>
    <ligand>
        <name>L-glutamate</name>
        <dbReference type="ChEBI" id="CHEBI:29985"/>
    </ligand>
</feature>
<reference evidence="23 24" key="1">
    <citation type="journal article" date="2016" name="Nat. Commun.">
        <title>Extremotolerant tardigrade genome and improved radiotolerance of human cultured cells by tardigrade-unique protein.</title>
        <authorList>
            <person name="Hashimoto T."/>
            <person name="Horikawa D.D."/>
            <person name="Saito Y."/>
            <person name="Kuwahara H."/>
            <person name="Kozuka-Hata H."/>
            <person name="Shin-I T."/>
            <person name="Minakuchi Y."/>
            <person name="Ohishi K."/>
            <person name="Motoyama A."/>
            <person name="Aizu T."/>
            <person name="Enomoto A."/>
            <person name="Kondo K."/>
            <person name="Tanaka S."/>
            <person name="Hara Y."/>
            <person name="Koshikawa S."/>
            <person name="Sagara H."/>
            <person name="Miura T."/>
            <person name="Yokobori S."/>
            <person name="Miyagawa K."/>
            <person name="Suzuki Y."/>
            <person name="Kubo T."/>
            <person name="Oyama M."/>
            <person name="Kohara Y."/>
            <person name="Fujiyama A."/>
            <person name="Arakawa K."/>
            <person name="Katayama T."/>
            <person name="Toyoda A."/>
            <person name="Kunieda T."/>
        </authorList>
    </citation>
    <scope>NUCLEOTIDE SEQUENCE [LARGE SCALE GENOMIC DNA]</scope>
    <source>
        <strain evidence="23 24">YOKOZUNA-1</strain>
    </source>
</reference>
<keyword evidence="8 21" id="KW-1133">Transmembrane helix</keyword>
<evidence type="ECO:0000313" key="24">
    <source>
        <dbReference type="Proteomes" id="UP000186922"/>
    </source>
</evidence>
<dbReference type="GO" id="GO:0045211">
    <property type="term" value="C:postsynaptic membrane"/>
    <property type="evidence" value="ECO:0007669"/>
    <property type="project" value="UniProtKB-SubCell"/>
</dbReference>
<comment type="subcellular location">
    <subcellularLocation>
        <location evidence="1">Cell membrane</location>
        <topology evidence="1">Multi-pass membrane protein</topology>
    </subcellularLocation>
    <subcellularLocation>
        <location evidence="17">Postsynaptic cell membrane</location>
    </subcellularLocation>
</comment>
<evidence type="ECO:0000256" key="11">
    <source>
        <dbReference type="ARBA" id="ARBA00023136"/>
    </source>
</evidence>
<dbReference type="SUPFAM" id="SSF53822">
    <property type="entry name" value="Periplasmic binding protein-like I"/>
    <property type="match status" value="1"/>
</dbReference>
<dbReference type="STRING" id="947166.A0A1D1W492"/>
<dbReference type="InterPro" id="IPR028082">
    <property type="entry name" value="Peripla_BP_I"/>
</dbReference>
<keyword evidence="13" id="KW-0325">Glycoprotein</keyword>
<dbReference type="Gene3D" id="1.10.287.70">
    <property type="match status" value="1"/>
</dbReference>
<dbReference type="Pfam" id="PF00060">
    <property type="entry name" value="Lig_chan"/>
    <property type="match status" value="1"/>
</dbReference>
<feature type="transmembrane region" description="Helical" evidence="21">
    <location>
        <begin position="671"/>
        <end position="697"/>
    </location>
</feature>
<keyword evidence="16" id="KW-0407">Ion channel</keyword>
<keyword evidence="3" id="KW-0813">Transport</keyword>
<dbReference type="InterPro" id="IPR001320">
    <property type="entry name" value="Iontro_rcpt_C"/>
</dbReference>
<evidence type="ECO:0000256" key="5">
    <source>
        <dbReference type="ARBA" id="ARBA00022692"/>
    </source>
</evidence>
<organism evidence="23 24">
    <name type="scientific">Ramazzottius varieornatus</name>
    <name type="common">Water bear</name>
    <name type="synonym">Tardigrade</name>
    <dbReference type="NCBI Taxonomy" id="947166"/>
    <lineage>
        <taxon>Eukaryota</taxon>
        <taxon>Metazoa</taxon>
        <taxon>Ecdysozoa</taxon>
        <taxon>Tardigrada</taxon>
        <taxon>Eutardigrada</taxon>
        <taxon>Parachela</taxon>
        <taxon>Hypsibioidea</taxon>
        <taxon>Ramazzottiidae</taxon>
        <taxon>Ramazzottius</taxon>
    </lineage>
</organism>
<dbReference type="PRINTS" id="PR00177">
    <property type="entry name" value="NMDARECEPTOR"/>
</dbReference>
<sequence length="964" mass="107128">MRSCWGRRRSDPWMVFSKSSAWTIVYMMTSLSLLGQLTLSLPINIHIGALLDSEAHRLFLARTVQALNPLHSSFNVPRILSVEDTDLSQESAANSLLFNASSIIAHSSPIRTALLMCRHLLNHPVYAILISQPASGYHLSAAAASYTAGFYRIPILSINNRESLFSDKNVHKSFLRTVSPYFHQVDGWVKLLAHFGWKSVIVISSSNQDGRMLFNRLQSQVEKQEIAIEKSIEFEEGVVDVDKDLANVKSALHGRVFLLFAQTKDAAYIFQAAHSQGLLTAGNVWILTEQALDAANCPIGALGLKLLHYDNTEDHITDAVQIIAQASLVSYAEKHLSVPPNNCNDTSFTWTDGPYFFQNVLKQSLPHGRTGQLSFDDTGDRKVAEYHIVNVQAEKQLVVLGSITVDSHDSSNTRITLDRRKRIVWPGTDSPDVPKGFTMATHLKVYTVAEAPFTLVEQGLNASMCEEVFRGVVCHPHGRSLLNPATVRDPVQCCWGYNIDLLKSFSISVEFSFDLFLAPATQHFPPEKKNSTDEPAWSGVLGELVHGDGDMAVAALTIMPEHAKHVDFSKPFKYLGITILEKKQPRASTLNSFFQPFTSDLWVLAMVCLHVVALAMYLLDRFSPFSRYVLPGGDEPEEDALNLSSAMWFAWGVLLNSGIGEGTPRSFGGRVLGMVWAGFAMIMVASYTANLAAFLVLDRPQSSLTGVNDARLRNPSENFTFATVSGSAVDFYFKRQVELATMYRIMEKQNYNDSAQAIAAVKSGELQAFIWDSARLEYEAAKDKDCELVTAGELFGRSGYGVALRKGSPWTSKVTLAILGFHENGFMESLDNRYIYMRNNTQCLPEENAPATLGLQNMAGVFILVGIGIAGGIILIIIEISYKRSQVAKQRQARVTRMAFDRWRRTIDRRKKERQRQANMANMVRAVTIDITPAPPHHLNAAEEGRNSHERRKIARGLTLSANI</sequence>
<evidence type="ECO:0000256" key="21">
    <source>
        <dbReference type="SAM" id="Phobius"/>
    </source>
</evidence>
<dbReference type="InterPro" id="IPR001828">
    <property type="entry name" value="ANF_lig-bd_rcpt"/>
</dbReference>
<keyword evidence="15" id="KW-1071">Ligand-gated ion channel</keyword>
<dbReference type="AlphaFoldDB" id="A0A1D1W492"/>
<dbReference type="Gene3D" id="3.40.190.10">
    <property type="entry name" value="Periplasmic binding protein-like II"/>
    <property type="match status" value="2"/>
</dbReference>
<feature type="transmembrane region" description="Helical" evidence="21">
    <location>
        <begin position="601"/>
        <end position="619"/>
    </location>
</feature>
<dbReference type="SUPFAM" id="SSF81324">
    <property type="entry name" value="Voltage-gated potassium channels"/>
    <property type="match status" value="1"/>
</dbReference>
<dbReference type="Pfam" id="PF01094">
    <property type="entry name" value="ANF_receptor"/>
    <property type="match status" value="1"/>
</dbReference>
<evidence type="ECO:0000256" key="14">
    <source>
        <dbReference type="ARBA" id="ARBA00023257"/>
    </source>
</evidence>
<dbReference type="SUPFAM" id="SSF53850">
    <property type="entry name" value="Periplasmic binding protein-like II"/>
    <property type="match status" value="1"/>
</dbReference>
<feature type="site" description="Interaction with the cone snail toxin Con-ikot-ikot" evidence="19">
    <location>
        <position position="734"/>
    </location>
</feature>
<dbReference type="Proteomes" id="UP000186922">
    <property type="component" value="Unassembled WGS sequence"/>
</dbReference>
<feature type="transmembrane region" description="Helical" evidence="21">
    <location>
        <begin position="861"/>
        <end position="882"/>
    </location>
</feature>
<evidence type="ECO:0000256" key="17">
    <source>
        <dbReference type="ARBA" id="ARBA00034100"/>
    </source>
</evidence>
<gene>
    <name evidence="23" type="primary">RvY_17412</name>
    <name evidence="23" type="synonym">RvY_17412.1</name>
    <name evidence="23" type="ORF">RvY_17412-1</name>
</gene>
<evidence type="ECO:0000256" key="1">
    <source>
        <dbReference type="ARBA" id="ARBA00004651"/>
    </source>
</evidence>
<keyword evidence="10" id="KW-0406">Ion transport</keyword>
<keyword evidence="4" id="KW-1003">Cell membrane</keyword>
<evidence type="ECO:0000256" key="16">
    <source>
        <dbReference type="ARBA" id="ARBA00023303"/>
    </source>
</evidence>
<dbReference type="FunFam" id="3.40.190.10:FF:000010">
    <property type="entry name" value="glutamate receptor ionotropic, NMDA 1 isoform X1"/>
    <property type="match status" value="1"/>
</dbReference>
<feature type="domain" description="Ionotropic glutamate receptor C-terminal" evidence="22">
    <location>
        <begin position="486"/>
        <end position="837"/>
    </location>
</feature>
<evidence type="ECO:0000313" key="23">
    <source>
        <dbReference type="EMBL" id="GAV07593.1"/>
    </source>
</evidence>
<keyword evidence="6" id="KW-0479">Metal-binding</keyword>
<proteinExistence type="inferred from homology"/>
<keyword evidence="7" id="KW-0862">Zinc</keyword>
<feature type="site" description="Crucial to convey clamshell closure to channel opening" evidence="19">
    <location>
        <position position="704"/>
    </location>
</feature>
<dbReference type="InterPro" id="IPR019594">
    <property type="entry name" value="Glu/Gly-bd"/>
</dbReference>
<feature type="transmembrane region" description="Helical" evidence="21">
    <location>
        <begin position="21"/>
        <end position="43"/>
    </location>
</feature>
<evidence type="ECO:0000256" key="8">
    <source>
        <dbReference type="ARBA" id="ARBA00022989"/>
    </source>
</evidence>
<dbReference type="GO" id="GO:0015276">
    <property type="term" value="F:ligand-gated monoatomic ion channel activity"/>
    <property type="evidence" value="ECO:0007669"/>
    <property type="project" value="InterPro"/>
</dbReference>
<keyword evidence="5 21" id="KW-0812">Transmembrane</keyword>
<keyword evidence="12" id="KW-0675">Receptor</keyword>
<evidence type="ECO:0000256" key="20">
    <source>
        <dbReference type="PIRSR" id="PIRSR601508-3"/>
    </source>
</evidence>
<evidence type="ECO:0000256" key="18">
    <source>
        <dbReference type="PIRSR" id="PIRSR601508-1"/>
    </source>
</evidence>
<evidence type="ECO:0000256" key="9">
    <source>
        <dbReference type="ARBA" id="ARBA00023018"/>
    </source>
</evidence>
<keyword evidence="11 21" id="KW-0472">Membrane</keyword>
<keyword evidence="14" id="KW-0628">Postsynaptic cell membrane</keyword>
<evidence type="ECO:0000256" key="4">
    <source>
        <dbReference type="ARBA" id="ARBA00022475"/>
    </source>
</evidence>
<dbReference type="InterPro" id="IPR001508">
    <property type="entry name" value="Iono_Glu_rcpt_met"/>
</dbReference>
<evidence type="ECO:0000256" key="3">
    <source>
        <dbReference type="ARBA" id="ARBA00022448"/>
    </source>
</evidence>
<keyword evidence="24" id="KW-1185">Reference proteome</keyword>